<keyword evidence="8" id="KW-1185">Reference proteome</keyword>
<keyword evidence="2 6" id="KW-0698">rRNA processing</keyword>
<dbReference type="InterPro" id="IPR029063">
    <property type="entry name" value="SAM-dependent_MTases_sf"/>
</dbReference>
<dbReference type="Gene3D" id="3.40.50.150">
    <property type="entry name" value="Vaccinia Virus protein VP39"/>
    <property type="match status" value="1"/>
</dbReference>
<dbReference type="PIRSF" id="PIRSF003078">
    <property type="entry name" value="GidB"/>
    <property type="match status" value="1"/>
</dbReference>
<dbReference type="PANTHER" id="PTHR31760:SF0">
    <property type="entry name" value="S-ADENOSYL-L-METHIONINE-DEPENDENT METHYLTRANSFERASES SUPERFAMILY PROTEIN"/>
    <property type="match status" value="1"/>
</dbReference>
<comment type="subcellular location">
    <subcellularLocation>
        <location evidence="6">Cytoplasm</location>
    </subcellularLocation>
</comment>
<dbReference type="RefSeq" id="WP_114580513.1">
    <property type="nucleotide sequence ID" value="NZ_QPMH01000002.1"/>
</dbReference>
<dbReference type="AlphaFoldDB" id="A0A369TGJ6"/>
<dbReference type="SUPFAM" id="SSF53335">
    <property type="entry name" value="S-adenosyl-L-methionine-dependent methyltransferases"/>
    <property type="match status" value="1"/>
</dbReference>
<protein>
    <recommendedName>
        <fullName evidence="6">Ribosomal RNA small subunit methyltransferase G</fullName>
        <ecNumber evidence="6">2.1.1.170</ecNumber>
    </recommendedName>
    <alternativeName>
        <fullName evidence="6">16S rRNA 7-methylguanosine methyltransferase</fullName>
        <shortName evidence="6">16S rRNA m7G methyltransferase</shortName>
    </alternativeName>
</protein>
<evidence type="ECO:0000313" key="7">
    <source>
        <dbReference type="EMBL" id="RDD63257.1"/>
    </source>
</evidence>
<dbReference type="EC" id="2.1.1.170" evidence="6"/>
<dbReference type="InterPro" id="IPR003682">
    <property type="entry name" value="rRNA_ssu_MeTfrase_G"/>
</dbReference>
<evidence type="ECO:0000256" key="3">
    <source>
        <dbReference type="ARBA" id="ARBA00022603"/>
    </source>
</evidence>
<evidence type="ECO:0000256" key="1">
    <source>
        <dbReference type="ARBA" id="ARBA00022490"/>
    </source>
</evidence>
<comment type="caution">
    <text evidence="6">Lacks conserved residue(s) required for the propagation of feature annotation.</text>
</comment>
<evidence type="ECO:0000256" key="2">
    <source>
        <dbReference type="ARBA" id="ARBA00022552"/>
    </source>
</evidence>
<comment type="function">
    <text evidence="6">Specifically methylates the N7 position of guanine in position 527 of 16S rRNA.</text>
</comment>
<dbReference type="NCBIfam" id="TIGR00138">
    <property type="entry name" value="rsmG_gidB"/>
    <property type="match status" value="1"/>
</dbReference>
<accession>A0A369TGJ6</accession>
<dbReference type="CDD" id="cd02440">
    <property type="entry name" value="AdoMet_MTases"/>
    <property type="match status" value="1"/>
</dbReference>
<comment type="caution">
    <text evidence="7">The sequence shown here is derived from an EMBL/GenBank/DDBJ whole genome shotgun (WGS) entry which is preliminary data.</text>
</comment>
<feature type="binding site" evidence="6">
    <location>
        <position position="82"/>
    </location>
    <ligand>
        <name>S-adenosyl-L-methionine</name>
        <dbReference type="ChEBI" id="CHEBI:59789"/>
    </ligand>
</feature>
<gene>
    <name evidence="6 7" type="primary">rsmG</name>
    <name evidence="7" type="ORF">DRB17_02050</name>
</gene>
<dbReference type="Pfam" id="PF02527">
    <property type="entry name" value="GidB"/>
    <property type="match status" value="1"/>
</dbReference>
<feature type="binding site" evidence="6">
    <location>
        <position position="77"/>
    </location>
    <ligand>
        <name>S-adenosyl-L-methionine</name>
        <dbReference type="ChEBI" id="CHEBI:59789"/>
    </ligand>
</feature>
<evidence type="ECO:0000256" key="6">
    <source>
        <dbReference type="HAMAP-Rule" id="MF_00074"/>
    </source>
</evidence>
<organism evidence="7 8">
    <name type="scientific">Ferruginivarius sediminum</name>
    <dbReference type="NCBI Taxonomy" id="2661937"/>
    <lineage>
        <taxon>Bacteria</taxon>
        <taxon>Pseudomonadati</taxon>
        <taxon>Pseudomonadota</taxon>
        <taxon>Alphaproteobacteria</taxon>
        <taxon>Rhodospirillales</taxon>
        <taxon>Rhodospirillaceae</taxon>
        <taxon>Ferruginivarius</taxon>
    </lineage>
</organism>
<dbReference type="HAMAP" id="MF_00074">
    <property type="entry name" value="16SrRNA_methyltr_G"/>
    <property type="match status" value="1"/>
</dbReference>
<feature type="binding site" evidence="6">
    <location>
        <begin position="126"/>
        <end position="127"/>
    </location>
    <ligand>
        <name>S-adenosyl-L-methionine</name>
        <dbReference type="ChEBI" id="CHEBI:59789"/>
    </ligand>
</feature>
<dbReference type="EMBL" id="QPMH01000002">
    <property type="protein sequence ID" value="RDD63257.1"/>
    <property type="molecule type" value="Genomic_DNA"/>
</dbReference>
<feature type="binding site" evidence="6">
    <location>
        <position position="140"/>
    </location>
    <ligand>
        <name>S-adenosyl-L-methionine</name>
        <dbReference type="ChEBI" id="CHEBI:59789"/>
    </ligand>
</feature>
<dbReference type="PANTHER" id="PTHR31760">
    <property type="entry name" value="S-ADENOSYL-L-METHIONINE-DEPENDENT METHYLTRANSFERASES SUPERFAMILY PROTEIN"/>
    <property type="match status" value="1"/>
</dbReference>
<keyword evidence="5 6" id="KW-0949">S-adenosyl-L-methionine</keyword>
<comment type="similarity">
    <text evidence="6">Belongs to the methyltransferase superfamily. RNA methyltransferase RsmG family.</text>
</comment>
<reference evidence="7 8" key="1">
    <citation type="submission" date="2018-07" db="EMBL/GenBank/DDBJ databases">
        <title>Venubactetium sediminum gen. nov., sp. nov., isolated from a marine solar saltern.</title>
        <authorList>
            <person name="Wang S."/>
        </authorList>
    </citation>
    <scope>NUCLEOTIDE SEQUENCE [LARGE SCALE GENOMIC DNA]</scope>
    <source>
        <strain evidence="7 8">WD2A32</strain>
    </source>
</reference>
<evidence type="ECO:0000256" key="5">
    <source>
        <dbReference type="ARBA" id="ARBA00022691"/>
    </source>
</evidence>
<keyword evidence="4 6" id="KW-0808">Transferase</keyword>
<evidence type="ECO:0000256" key="4">
    <source>
        <dbReference type="ARBA" id="ARBA00022679"/>
    </source>
</evidence>
<evidence type="ECO:0000313" key="8">
    <source>
        <dbReference type="Proteomes" id="UP000253941"/>
    </source>
</evidence>
<keyword evidence="3 6" id="KW-0489">Methyltransferase</keyword>
<dbReference type="GO" id="GO:0005829">
    <property type="term" value="C:cytosol"/>
    <property type="evidence" value="ECO:0007669"/>
    <property type="project" value="TreeGrafter"/>
</dbReference>
<dbReference type="GO" id="GO:0070043">
    <property type="term" value="F:rRNA (guanine-N7-)-methyltransferase activity"/>
    <property type="evidence" value="ECO:0007669"/>
    <property type="project" value="UniProtKB-UniRule"/>
</dbReference>
<sequence length="213" mass="23443">MTYGPDDFRKDTGVSRETLERLERYVAVLTKWNRAVNLVGRRTMEDVWRRHILDSAQLFEHLPVQSAGRSRRVVDLGSGAGLPGLVLAAMGAGEVHLVESDQRKATFLREAARQMDVDVEVHASRIESLPPLDADAVTARALAPLTDLLAYAAPLLGRDGICLFLKGEGVEQELTRAGKAWKMTLDRIPSRSDRRGSILRIGGIGRDQTKSCG</sequence>
<proteinExistence type="inferred from homology"/>
<dbReference type="Proteomes" id="UP000253941">
    <property type="component" value="Unassembled WGS sequence"/>
</dbReference>
<name>A0A369TGJ6_9PROT</name>
<comment type="catalytic activity">
    <reaction evidence="6">
        <text>guanosine(527) in 16S rRNA + S-adenosyl-L-methionine = N(7)-methylguanosine(527) in 16S rRNA + S-adenosyl-L-homocysteine</text>
        <dbReference type="Rhea" id="RHEA:42732"/>
        <dbReference type="Rhea" id="RHEA-COMP:10209"/>
        <dbReference type="Rhea" id="RHEA-COMP:10210"/>
        <dbReference type="ChEBI" id="CHEBI:57856"/>
        <dbReference type="ChEBI" id="CHEBI:59789"/>
        <dbReference type="ChEBI" id="CHEBI:74269"/>
        <dbReference type="ChEBI" id="CHEBI:74480"/>
        <dbReference type="EC" id="2.1.1.170"/>
    </reaction>
</comment>
<keyword evidence="1 6" id="KW-0963">Cytoplasm</keyword>